<feature type="transmembrane region" description="Helical" evidence="3">
    <location>
        <begin position="33"/>
        <end position="55"/>
    </location>
</feature>
<name>A0A2T6AJK2_9RHOB</name>
<dbReference type="PRINTS" id="PR00950">
    <property type="entry name" value="TYPE3IMSPROT"/>
</dbReference>
<dbReference type="SUPFAM" id="SSF160544">
    <property type="entry name" value="EscU C-terminal domain-like"/>
    <property type="match status" value="1"/>
</dbReference>
<protein>
    <submittedName>
        <fullName evidence="4">Flagellar biosynthetic protein FlhB</fullName>
    </submittedName>
</protein>
<dbReference type="PANTHER" id="PTHR30531:SF14">
    <property type="entry name" value="SURFACE PRESENTATION OF ANTIGENS PROTEIN SPAS"/>
    <property type="match status" value="1"/>
</dbReference>
<dbReference type="PANTHER" id="PTHR30531">
    <property type="entry name" value="FLAGELLAR BIOSYNTHETIC PROTEIN FLHB"/>
    <property type="match status" value="1"/>
</dbReference>
<dbReference type="RefSeq" id="WP_108130607.1">
    <property type="nucleotide sequence ID" value="NZ_QBKP01000023.1"/>
</dbReference>
<feature type="transmembrane region" description="Helical" evidence="3">
    <location>
        <begin position="190"/>
        <end position="212"/>
    </location>
</feature>
<feature type="transmembrane region" description="Helical" evidence="3">
    <location>
        <begin position="90"/>
        <end position="111"/>
    </location>
</feature>
<comment type="similarity">
    <text evidence="1">Belongs to the type III secretion exporter family.</text>
</comment>
<keyword evidence="3" id="KW-1133">Transmembrane helix</keyword>
<feature type="region of interest" description="Disordered" evidence="2">
    <location>
        <begin position="220"/>
        <end position="252"/>
    </location>
</feature>
<evidence type="ECO:0000313" key="5">
    <source>
        <dbReference type="Proteomes" id="UP000244224"/>
    </source>
</evidence>
<dbReference type="GO" id="GO:0009306">
    <property type="term" value="P:protein secretion"/>
    <property type="evidence" value="ECO:0007669"/>
    <property type="project" value="InterPro"/>
</dbReference>
<reference evidence="4 5" key="1">
    <citation type="submission" date="2018-04" db="EMBL/GenBank/DDBJ databases">
        <title>Genomic Encyclopedia of Archaeal and Bacterial Type Strains, Phase II (KMG-II): from individual species to whole genera.</title>
        <authorList>
            <person name="Goeker M."/>
        </authorList>
    </citation>
    <scope>NUCLEOTIDE SEQUENCE [LARGE SCALE GENOMIC DNA]</scope>
    <source>
        <strain evidence="4 5">DSM 21823</strain>
    </source>
</reference>
<feature type="compositionally biased region" description="Basic and acidic residues" evidence="2">
    <location>
        <begin position="8"/>
        <end position="23"/>
    </location>
</feature>
<keyword evidence="3" id="KW-0812">Transmembrane</keyword>
<feature type="region of interest" description="Disordered" evidence="2">
    <location>
        <begin position="1"/>
        <end position="23"/>
    </location>
</feature>
<keyword evidence="4" id="KW-0966">Cell projection</keyword>
<dbReference type="EMBL" id="QBKP01000023">
    <property type="protein sequence ID" value="PTX44009.1"/>
    <property type="molecule type" value="Genomic_DNA"/>
</dbReference>
<evidence type="ECO:0000256" key="3">
    <source>
        <dbReference type="SAM" id="Phobius"/>
    </source>
</evidence>
<feature type="transmembrane region" description="Helical" evidence="3">
    <location>
        <begin position="151"/>
        <end position="170"/>
    </location>
</feature>
<comment type="caution">
    <text evidence="4">The sequence shown here is derived from an EMBL/GenBank/DDBJ whole genome shotgun (WGS) entry which is preliminary data.</text>
</comment>
<keyword evidence="4" id="KW-0282">Flagellum</keyword>
<dbReference type="OrthoDB" id="9807950at2"/>
<proteinExistence type="inferred from homology"/>
<organism evidence="4 5">
    <name type="scientific">Gemmobacter caeni</name>
    <dbReference type="NCBI Taxonomy" id="589035"/>
    <lineage>
        <taxon>Bacteria</taxon>
        <taxon>Pseudomonadati</taxon>
        <taxon>Pseudomonadota</taxon>
        <taxon>Alphaproteobacteria</taxon>
        <taxon>Rhodobacterales</taxon>
        <taxon>Paracoccaceae</taxon>
        <taxon>Gemmobacter</taxon>
    </lineage>
</organism>
<keyword evidence="3" id="KW-0472">Membrane</keyword>
<accession>A0A2T6AJK2</accession>
<sequence length="360" mass="39070">MSGEDSDDKTFEASQKRLDDQRREGRIARSQDLLSAAAYAGFLLALVLTGGWAVAGLAARLAGFLGNADLLGQQMAAGAQAVIANGMSGLALPLLPVFGLPAVLVLLMLMVQRAFLFTPANLLPKLSRISPVATAAQKFGRKGLFDFGKNLIKLALVGGLLAVFLAGRLDEIVATLHLSPEQGVLVLDDLLTGVLLLVVLTAIVIGALDYMWQHYEHRRQNRMSRQEMKEEHKDTEGDPQARAQRRQRGQEIATNRMLRDVGEASVVIVNPTHYAVALKWSRASGRAPVCVAKGTDEIAARIRERAAAAGVPLHSDPPTARALHATMRIGDEIPQDHFRAVAAAIRFAEAMRKRAKRRME</sequence>
<dbReference type="InterPro" id="IPR006135">
    <property type="entry name" value="T3SS_substrate_exporter"/>
</dbReference>
<dbReference type="AlphaFoldDB" id="A0A2T6AJK2"/>
<gene>
    <name evidence="4" type="ORF">C8N34_12329</name>
</gene>
<keyword evidence="5" id="KW-1185">Reference proteome</keyword>
<dbReference type="Pfam" id="PF01312">
    <property type="entry name" value="Bac_export_2"/>
    <property type="match status" value="1"/>
</dbReference>
<evidence type="ECO:0000313" key="4">
    <source>
        <dbReference type="EMBL" id="PTX44009.1"/>
    </source>
</evidence>
<dbReference type="Proteomes" id="UP000244224">
    <property type="component" value="Unassembled WGS sequence"/>
</dbReference>
<evidence type="ECO:0000256" key="2">
    <source>
        <dbReference type="SAM" id="MobiDB-lite"/>
    </source>
</evidence>
<keyword evidence="4" id="KW-0969">Cilium</keyword>
<evidence type="ECO:0000256" key="1">
    <source>
        <dbReference type="ARBA" id="ARBA00010690"/>
    </source>
</evidence>
<dbReference type="InterPro" id="IPR029025">
    <property type="entry name" value="T3SS_substrate_exporter_C"/>
</dbReference>
<dbReference type="Gene3D" id="3.40.1690.10">
    <property type="entry name" value="secretion proteins EscU"/>
    <property type="match status" value="1"/>
</dbReference>
<dbReference type="GO" id="GO:0005886">
    <property type="term" value="C:plasma membrane"/>
    <property type="evidence" value="ECO:0007669"/>
    <property type="project" value="TreeGrafter"/>
</dbReference>
<feature type="compositionally biased region" description="Basic and acidic residues" evidence="2">
    <location>
        <begin position="224"/>
        <end position="236"/>
    </location>
</feature>